<keyword evidence="2 7" id="KW-0479">Metal-binding</keyword>
<dbReference type="SUPFAM" id="SSF51658">
    <property type="entry name" value="Xylose isomerase-like"/>
    <property type="match status" value="1"/>
</dbReference>
<keyword evidence="5 7" id="KW-0862">Zinc</keyword>
<keyword evidence="10" id="KW-1185">Reference proteome</keyword>
<evidence type="ECO:0000313" key="9">
    <source>
        <dbReference type="EMBL" id="OLS03863.1"/>
    </source>
</evidence>
<dbReference type="InterPro" id="IPR013022">
    <property type="entry name" value="Xyl_isomerase-like_TIM-brl"/>
</dbReference>
<dbReference type="GO" id="GO:0003677">
    <property type="term" value="F:DNA binding"/>
    <property type="evidence" value="ECO:0007669"/>
    <property type="project" value="InterPro"/>
</dbReference>
<dbReference type="GO" id="GO:0008270">
    <property type="term" value="F:zinc ion binding"/>
    <property type="evidence" value="ECO:0007669"/>
    <property type="project" value="UniProtKB-UniRule"/>
</dbReference>
<evidence type="ECO:0000256" key="4">
    <source>
        <dbReference type="ARBA" id="ARBA00022801"/>
    </source>
</evidence>
<comment type="similarity">
    <text evidence="1 7">Belongs to the AP endonuclease 2 family.</text>
</comment>
<dbReference type="FunFam" id="3.20.20.150:FF:000001">
    <property type="entry name" value="Probable endonuclease 4"/>
    <property type="match status" value="1"/>
</dbReference>
<comment type="function">
    <text evidence="7">Endonuclease IV plays a role in DNA repair. It cleaves phosphodiester bonds at apurinic or apyrimidinic (AP) sites, generating a 3'-hydroxyl group and a 5'-terminal sugar phosphate.</text>
</comment>
<dbReference type="EMBL" id="LTDM01000002">
    <property type="protein sequence ID" value="OLS03863.1"/>
    <property type="molecule type" value="Genomic_DNA"/>
</dbReference>
<comment type="caution">
    <text evidence="9">The sequence shown here is derived from an EMBL/GenBank/DDBJ whole genome shotgun (WGS) entry which is preliminary data.</text>
</comment>
<comment type="cofactor">
    <cofactor evidence="7">
        <name>Zn(2+)</name>
        <dbReference type="ChEBI" id="CHEBI:29105"/>
    </cofactor>
    <text evidence="7">Binds 3 Zn(2+) ions.</text>
</comment>
<dbReference type="GO" id="GO:0008833">
    <property type="term" value="F:deoxyribonuclease IV (phage-T4-induced) activity"/>
    <property type="evidence" value="ECO:0007669"/>
    <property type="project" value="UniProtKB-UniRule"/>
</dbReference>
<name>A0A1U7M963_TISCR</name>
<feature type="binding site" evidence="7">
    <location>
        <position position="256"/>
    </location>
    <ligand>
        <name>Zn(2+)</name>
        <dbReference type="ChEBI" id="CHEBI:29105"/>
        <label>2</label>
    </ligand>
</feature>
<dbReference type="Gene3D" id="3.20.20.150">
    <property type="entry name" value="Divalent-metal-dependent TIM barrel enzymes"/>
    <property type="match status" value="1"/>
</dbReference>
<dbReference type="EC" id="3.1.21.2" evidence="7"/>
<dbReference type="SMART" id="SM00518">
    <property type="entry name" value="AP2Ec"/>
    <property type="match status" value="1"/>
</dbReference>
<reference evidence="9 10" key="1">
    <citation type="submission" date="2016-02" db="EMBL/GenBank/DDBJ databases">
        <title>Genome sequence of Tissierella creatinophila DSM 6911.</title>
        <authorList>
            <person name="Poehlein A."/>
            <person name="Daniel R."/>
        </authorList>
    </citation>
    <scope>NUCLEOTIDE SEQUENCE [LARGE SCALE GENOMIC DNA]</scope>
    <source>
        <strain evidence="9 10">DSM 6911</strain>
    </source>
</reference>
<evidence type="ECO:0000256" key="7">
    <source>
        <dbReference type="HAMAP-Rule" id="MF_00152"/>
    </source>
</evidence>
<evidence type="ECO:0000256" key="3">
    <source>
        <dbReference type="ARBA" id="ARBA00022763"/>
    </source>
</evidence>
<feature type="domain" description="Xylose isomerase-like TIM barrel" evidence="8">
    <location>
        <begin position="21"/>
        <end position="273"/>
    </location>
</feature>
<dbReference type="InterPro" id="IPR036237">
    <property type="entry name" value="Xyl_isomerase-like_sf"/>
</dbReference>
<evidence type="ECO:0000313" key="10">
    <source>
        <dbReference type="Proteomes" id="UP000186112"/>
    </source>
</evidence>
<feature type="binding site" evidence="7">
    <location>
        <position position="107"/>
    </location>
    <ligand>
        <name>Zn(2+)</name>
        <dbReference type="ChEBI" id="CHEBI:29105"/>
        <label>1</label>
    </ligand>
</feature>
<dbReference type="OrthoDB" id="9805666at2"/>
<dbReference type="AlphaFoldDB" id="A0A1U7M963"/>
<evidence type="ECO:0000259" key="8">
    <source>
        <dbReference type="Pfam" id="PF01261"/>
    </source>
</evidence>
<evidence type="ECO:0000256" key="5">
    <source>
        <dbReference type="ARBA" id="ARBA00022833"/>
    </source>
</evidence>
<gene>
    <name evidence="7 9" type="primary">nfo</name>
    <name evidence="9" type="ORF">TICRE_01890</name>
</gene>
<keyword evidence="7" id="KW-0540">Nuclease</keyword>
<dbReference type="PROSITE" id="PS00731">
    <property type="entry name" value="AP_NUCLEASE_F2_3"/>
    <property type="match status" value="1"/>
</dbReference>
<feature type="binding site" evidence="7">
    <location>
        <position position="224"/>
    </location>
    <ligand>
        <name>Zn(2+)</name>
        <dbReference type="ChEBI" id="CHEBI:29105"/>
        <label>3</label>
    </ligand>
</feature>
<dbReference type="Pfam" id="PF01261">
    <property type="entry name" value="AP_endonuc_2"/>
    <property type="match status" value="1"/>
</dbReference>
<comment type="catalytic activity">
    <reaction evidence="7">
        <text>Endonucleolytic cleavage to 5'-phosphooligonucleotide end-products.</text>
        <dbReference type="EC" id="3.1.21.2"/>
    </reaction>
</comment>
<dbReference type="RefSeq" id="WP_075724190.1">
    <property type="nucleotide sequence ID" value="NZ_LTDM01000002.1"/>
</dbReference>
<evidence type="ECO:0000256" key="1">
    <source>
        <dbReference type="ARBA" id="ARBA00005340"/>
    </source>
</evidence>
<feature type="binding site" evidence="7">
    <location>
        <position position="142"/>
    </location>
    <ligand>
        <name>Zn(2+)</name>
        <dbReference type="ChEBI" id="CHEBI:29105"/>
        <label>2</label>
    </ligand>
</feature>
<feature type="binding site" evidence="7">
    <location>
        <position position="226"/>
    </location>
    <ligand>
        <name>Zn(2+)</name>
        <dbReference type="ChEBI" id="CHEBI:29105"/>
        <label>3</label>
    </ligand>
</feature>
<accession>A0A1U7M963</accession>
<sequence length="276" mass="31024">MLNIGCHLSISKGYYKTALEAISIGANTFQFFPRNPRGGKAKDLDLEDIEKLQNLMKEHNFAPLFVHGAYTMNLASDKEHVREFAKEILKDDLDRVEKITNCYYIFHPGSHVGQGVQKGIELIIDALNEIIPEDNKVTILLEGMSGKGTEIGRSMEELKLIIDGVNNNENLGICIDTCHLYSSGYDIVNDLDGVLEEIDDIVGLEKLKAVHLNDSKVEFNSNKDRHEIIGDGTIGKDTIIKVINHPLLRNLPFNLETPNDVKGHKEEIKILRSEYK</sequence>
<dbReference type="CDD" id="cd00019">
    <property type="entry name" value="AP2Ec"/>
    <property type="match status" value="1"/>
</dbReference>
<dbReference type="PANTHER" id="PTHR21445:SF0">
    <property type="entry name" value="APURINIC-APYRIMIDINIC ENDONUCLEASE"/>
    <property type="match status" value="1"/>
</dbReference>
<dbReference type="PROSITE" id="PS00730">
    <property type="entry name" value="AP_NUCLEASE_F2_2"/>
    <property type="match status" value="1"/>
</dbReference>
<dbReference type="PANTHER" id="PTHR21445">
    <property type="entry name" value="ENDONUCLEASE IV ENDODEOXYRIBONUCLEASE IV"/>
    <property type="match status" value="1"/>
</dbReference>
<protein>
    <recommendedName>
        <fullName evidence="7">Probable endonuclease 4</fullName>
        <ecNumber evidence="7">3.1.21.2</ecNumber>
    </recommendedName>
    <alternativeName>
        <fullName evidence="7">Endodeoxyribonuclease IV</fullName>
    </alternativeName>
    <alternativeName>
        <fullName evidence="7">Endonuclease IV</fullName>
    </alternativeName>
</protein>
<dbReference type="HAMAP" id="MF_00152">
    <property type="entry name" value="Nfo"/>
    <property type="match status" value="1"/>
</dbReference>
<keyword evidence="6 7" id="KW-0234">DNA repair</keyword>
<dbReference type="Proteomes" id="UP000186112">
    <property type="component" value="Unassembled WGS sequence"/>
</dbReference>
<evidence type="ECO:0000256" key="6">
    <source>
        <dbReference type="ARBA" id="ARBA00023204"/>
    </source>
</evidence>
<feature type="binding site" evidence="7">
    <location>
        <position position="142"/>
    </location>
    <ligand>
        <name>Zn(2+)</name>
        <dbReference type="ChEBI" id="CHEBI:29105"/>
        <label>1</label>
    </ligand>
</feature>
<dbReference type="GO" id="GO:0003906">
    <property type="term" value="F:DNA-(apurinic or apyrimidinic site) endonuclease activity"/>
    <property type="evidence" value="ECO:0007669"/>
    <property type="project" value="TreeGrafter"/>
</dbReference>
<dbReference type="GO" id="GO:0008081">
    <property type="term" value="F:phosphoric diester hydrolase activity"/>
    <property type="evidence" value="ECO:0007669"/>
    <property type="project" value="TreeGrafter"/>
</dbReference>
<feature type="binding site" evidence="7">
    <location>
        <position position="67"/>
    </location>
    <ligand>
        <name>Zn(2+)</name>
        <dbReference type="ChEBI" id="CHEBI:29105"/>
        <label>1</label>
    </ligand>
</feature>
<dbReference type="InterPro" id="IPR001719">
    <property type="entry name" value="AP_endonuc_2"/>
</dbReference>
<dbReference type="PROSITE" id="PS51432">
    <property type="entry name" value="AP_NUCLEASE_F2_4"/>
    <property type="match status" value="1"/>
</dbReference>
<feature type="binding site" evidence="7">
    <location>
        <position position="176"/>
    </location>
    <ligand>
        <name>Zn(2+)</name>
        <dbReference type="ChEBI" id="CHEBI:29105"/>
        <label>2</label>
    </ligand>
</feature>
<dbReference type="NCBIfam" id="TIGR00587">
    <property type="entry name" value="nfo"/>
    <property type="match status" value="1"/>
</dbReference>
<feature type="binding site" evidence="7">
    <location>
        <position position="211"/>
    </location>
    <ligand>
        <name>Zn(2+)</name>
        <dbReference type="ChEBI" id="CHEBI:29105"/>
        <label>2</label>
    </ligand>
</feature>
<keyword evidence="7 9" id="KW-0255">Endonuclease</keyword>
<feature type="binding site" evidence="7">
    <location>
        <position position="179"/>
    </location>
    <ligand>
        <name>Zn(2+)</name>
        <dbReference type="ChEBI" id="CHEBI:29105"/>
        <label>3</label>
    </ligand>
</feature>
<dbReference type="GO" id="GO:0006284">
    <property type="term" value="P:base-excision repair"/>
    <property type="evidence" value="ECO:0007669"/>
    <property type="project" value="TreeGrafter"/>
</dbReference>
<keyword evidence="4 7" id="KW-0378">Hydrolase</keyword>
<keyword evidence="3 7" id="KW-0227">DNA damage</keyword>
<dbReference type="InterPro" id="IPR018246">
    <property type="entry name" value="AP_endonuc_F2_Zn_BS"/>
</dbReference>
<evidence type="ECO:0000256" key="2">
    <source>
        <dbReference type="ARBA" id="ARBA00022723"/>
    </source>
</evidence>
<proteinExistence type="inferred from homology"/>
<organism evidence="9 10">
    <name type="scientific">Tissierella creatinophila DSM 6911</name>
    <dbReference type="NCBI Taxonomy" id="1123403"/>
    <lineage>
        <taxon>Bacteria</taxon>
        <taxon>Bacillati</taxon>
        <taxon>Bacillota</taxon>
        <taxon>Tissierellia</taxon>
        <taxon>Tissierellales</taxon>
        <taxon>Tissierellaceae</taxon>
        <taxon>Tissierella</taxon>
    </lineage>
</organism>